<dbReference type="PANTHER" id="PTHR30055:SF234">
    <property type="entry name" value="HTH-TYPE TRANSCRIPTIONAL REGULATOR BETI"/>
    <property type="match status" value="1"/>
</dbReference>
<keyword evidence="3" id="KW-0804">Transcription</keyword>
<evidence type="ECO:0000313" key="6">
    <source>
        <dbReference type="EMBL" id="MCK0538613.1"/>
    </source>
</evidence>
<evidence type="ECO:0000313" key="7">
    <source>
        <dbReference type="Proteomes" id="UP001165524"/>
    </source>
</evidence>
<protein>
    <submittedName>
        <fullName evidence="6">TetR/AcrR family transcriptional regulator</fullName>
    </submittedName>
</protein>
<feature type="DNA-binding region" description="H-T-H motif" evidence="4">
    <location>
        <begin position="37"/>
        <end position="56"/>
    </location>
</feature>
<dbReference type="Pfam" id="PF00440">
    <property type="entry name" value="TetR_N"/>
    <property type="match status" value="1"/>
</dbReference>
<evidence type="ECO:0000256" key="4">
    <source>
        <dbReference type="PROSITE-ProRule" id="PRU00335"/>
    </source>
</evidence>
<organism evidence="6 7">
    <name type="scientific">Alcanivorax quisquiliarum</name>
    <dbReference type="NCBI Taxonomy" id="2933565"/>
    <lineage>
        <taxon>Bacteria</taxon>
        <taxon>Pseudomonadati</taxon>
        <taxon>Pseudomonadota</taxon>
        <taxon>Gammaproteobacteria</taxon>
        <taxon>Oceanospirillales</taxon>
        <taxon>Alcanivoracaceae</taxon>
        <taxon>Alcanivorax</taxon>
    </lineage>
</organism>
<keyword evidence="2 4" id="KW-0238">DNA-binding</keyword>
<keyword evidence="7" id="KW-1185">Reference proteome</keyword>
<evidence type="ECO:0000259" key="5">
    <source>
        <dbReference type="PROSITE" id="PS50977"/>
    </source>
</evidence>
<dbReference type="EMBL" id="JALKII010000010">
    <property type="protein sequence ID" value="MCK0538613.1"/>
    <property type="molecule type" value="Genomic_DNA"/>
</dbReference>
<sequence>MKNEVQPPARYHHGDLRSALLAQAAELLRQEGIEALSLRRLAERTGVSRTAPYHHFKDKHALLCALATEGFRQLDEMITEARLAPGTDLAAGLRRFVRAYLRFALDNPEQYELMFGRAIWKNGQPTDELREVAYHAFRHYAERISALLVSASLPRGSRPLRVAQASWATLHGLCKLMLDGIYVDQADMEEVSAEAVQLMVAVLGTSTTQT</sequence>
<accession>A0ABT0E9W4</accession>
<dbReference type="Proteomes" id="UP001165524">
    <property type="component" value="Unassembled WGS sequence"/>
</dbReference>
<evidence type="ECO:0000256" key="2">
    <source>
        <dbReference type="ARBA" id="ARBA00023125"/>
    </source>
</evidence>
<name>A0ABT0E9W4_9GAMM</name>
<comment type="caution">
    <text evidence="6">The sequence shown here is derived from an EMBL/GenBank/DDBJ whole genome shotgun (WGS) entry which is preliminary data.</text>
</comment>
<dbReference type="InterPro" id="IPR009057">
    <property type="entry name" value="Homeodomain-like_sf"/>
</dbReference>
<dbReference type="RefSeq" id="WP_246953410.1">
    <property type="nucleotide sequence ID" value="NZ_JALKII010000010.1"/>
</dbReference>
<dbReference type="SUPFAM" id="SSF48498">
    <property type="entry name" value="Tetracyclin repressor-like, C-terminal domain"/>
    <property type="match status" value="1"/>
</dbReference>
<dbReference type="InterPro" id="IPR050109">
    <property type="entry name" value="HTH-type_TetR-like_transc_reg"/>
</dbReference>
<feature type="domain" description="HTH tetR-type" evidence="5">
    <location>
        <begin position="14"/>
        <end position="74"/>
    </location>
</feature>
<dbReference type="Gene3D" id="1.10.357.10">
    <property type="entry name" value="Tetracycline Repressor, domain 2"/>
    <property type="match status" value="1"/>
</dbReference>
<dbReference type="SUPFAM" id="SSF46689">
    <property type="entry name" value="Homeodomain-like"/>
    <property type="match status" value="1"/>
</dbReference>
<dbReference type="PRINTS" id="PR00455">
    <property type="entry name" value="HTHTETR"/>
</dbReference>
<dbReference type="Pfam" id="PF13305">
    <property type="entry name" value="TetR_C_33"/>
    <property type="match status" value="1"/>
</dbReference>
<dbReference type="InterPro" id="IPR036271">
    <property type="entry name" value="Tet_transcr_reg_TetR-rel_C_sf"/>
</dbReference>
<evidence type="ECO:0000256" key="1">
    <source>
        <dbReference type="ARBA" id="ARBA00023015"/>
    </source>
</evidence>
<dbReference type="InterPro" id="IPR025996">
    <property type="entry name" value="MT1864/Rv1816-like_C"/>
</dbReference>
<dbReference type="InterPro" id="IPR001647">
    <property type="entry name" value="HTH_TetR"/>
</dbReference>
<proteinExistence type="predicted"/>
<reference evidence="6" key="1">
    <citation type="submission" date="2022-04" db="EMBL/GenBank/DDBJ databases">
        <title>Alcanivorax sp. CY1518 draft genome sequence.</title>
        <authorList>
            <person name="Zhao G."/>
            <person name="An M."/>
        </authorList>
    </citation>
    <scope>NUCLEOTIDE SEQUENCE</scope>
    <source>
        <strain evidence="6">CY1518</strain>
    </source>
</reference>
<dbReference type="PROSITE" id="PS50977">
    <property type="entry name" value="HTH_TETR_2"/>
    <property type="match status" value="1"/>
</dbReference>
<evidence type="ECO:0000256" key="3">
    <source>
        <dbReference type="ARBA" id="ARBA00023163"/>
    </source>
</evidence>
<keyword evidence="1" id="KW-0805">Transcription regulation</keyword>
<dbReference type="PANTHER" id="PTHR30055">
    <property type="entry name" value="HTH-TYPE TRANSCRIPTIONAL REGULATOR RUTR"/>
    <property type="match status" value="1"/>
</dbReference>
<gene>
    <name evidence="6" type="ORF">MU846_12935</name>
</gene>